<organism evidence="1 2">
    <name type="scientific">Nepenthes gracilis</name>
    <name type="common">Slender pitcher plant</name>
    <dbReference type="NCBI Taxonomy" id="150966"/>
    <lineage>
        <taxon>Eukaryota</taxon>
        <taxon>Viridiplantae</taxon>
        <taxon>Streptophyta</taxon>
        <taxon>Embryophyta</taxon>
        <taxon>Tracheophyta</taxon>
        <taxon>Spermatophyta</taxon>
        <taxon>Magnoliopsida</taxon>
        <taxon>eudicotyledons</taxon>
        <taxon>Gunneridae</taxon>
        <taxon>Pentapetalae</taxon>
        <taxon>Caryophyllales</taxon>
        <taxon>Nepenthaceae</taxon>
        <taxon>Nepenthes</taxon>
    </lineage>
</organism>
<sequence>MVWHTLPNEAVVSMYRSVRRFGNYADDAGLWPLTDLLLLGFARCGVTADFGIDDVPRSLALYKKARCFGYLSIEA</sequence>
<keyword evidence="2" id="KW-1185">Reference proteome</keyword>
<comment type="caution">
    <text evidence="1">The sequence shown here is derived from an EMBL/GenBank/DDBJ whole genome shotgun (WGS) entry which is preliminary data.</text>
</comment>
<proteinExistence type="predicted"/>
<dbReference type="Proteomes" id="UP001279734">
    <property type="component" value="Unassembled WGS sequence"/>
</dbReference>
<reference evidence="1" key="1">
    <citation type="submission" date="2023-05" db="EMBL/GenBank/DDBJ databases">
        <title>Nepenthes gracilis genome sequencing.</title>
        <authorList>
            <person name="Fukushima K."/>
        </authorList>
    </citation>
    <scope>NUCLEOTIDE SEQUENCE</scope>
    <source>
        <strain evidence="1">SING2019-196</strain>
    </source>
</reference>
<dbReference type="AlphaFoldDB" id="A0AAD3XHW3"/>
<protein>
    <submittedName>
        <fullName evidence="1">Uncharacterized protein</fullName>
    </submittedName>
</protein>
<dbReference type="EMBL" id="BSYO01000005">
    <property type="protein sequence ID" value="GMH04906.1"/>
    <property type="molecule type" value="Genomic_DNA"/>
</dbReference>
<gene>
    <name evidence="1" type="ORF">Nepgr_006746</name>
</gene>
<evidence type="ECO:0000313" key="1">
    <source>
        <dbReference type="EMBL" id="GMH04906.1"/>
    </source>
</evidence>
<evidence type="ECO:0000313" key="2">
    <source>
        <dbReference type="Proteomes" id="UP001279734"/>
    </source>
</evidence>
<accession>A0AAD3XHW3</accession>
<name>A0AAD3XHW3_NEPGR</name>